<protein>
    <submittedName>
        <fullName evidence="3">Uncharacterized protein</fullName>
    </submittedName>
</protein>
<reference evidence="3" key="3">
    <citation type="submission" date="2016-11" db="EMBL/GenBank/DDBJ databases">
        <authorList>
            <person name="Jaros S."/>
            <person name="Januszkiewicz K."/>
            <person name="Wedrychowicz H."/>
        </authorList>
    </citation>
    <scope>NUCLEOTIDE SEQUENCE [LARGE SCALE GENOMIC DNA]</scope>
    <source>
        <strain evidence="3">YR203</strain>
    </source>
</reference>
<evidence type="ECO:0000313" key="4">
    <source>
        <dbReference type="Proteomes" id="UP000028719"/>
    </source>
</evidence>
<feature type="transmembrane region" description="Helical" evidence="1">
    <location>
        <begin position="103"/>
        <end position="125"/>
    </location>
</feature>
<reference evidence="2 4" key="1">
    <citation type="submission" date="2014-07" db="EMBL/GenBank/DDBJ databases">
        <title>Genome of Chryseobacterium vrystaatense LMG 22846.</title>
        <authorList>
            <person name="Pipes S.E."/>
            <person name="Stropko S.J."/>
            <person name="Newman J.D."/>
        </authorList>
    </citation>
    <scope>NUCLEOTIDE SEQUENCE [LARGE SCALE GENOMIC DNA]</scope>
    <source>
        <strain evidence="2 4">LMG 22846</strain>
    </source>
</reference>
<keyword evidence="1" id="KW-0812">Transmembrane</keyword>
<dbReference type="EMBL" id="FQVE01000005">
    <property type="protein sequence ID" value="SHG41190.1"/>
    <property type="molecule type" value="Genomic_DNA"/>
</dbReference>
<organism evidence="3 5">
    <name type="scientific">Chryseobacterium vrystaatense</name>
    <dbReference type="NCBI Taxonomy" id="307480"/>
    <lineage>
        <taxon>Bacteria</taxon>
        <taxon>Pseudomonadati</taxon>
        <taxon>Bacteroidota</taxon>
        <taxon>Flavobacteriia</taxon>
        <taxon>Flavobacteriales</taxon>
        <taxon>Weeksellaceae</taxon>
        <taxon>Chryseobacterium group</taxon>
        <taxon>Chryseobacterium</taxon>
    </lineage>
</organism>
<gene>
    <name evidence="2" type="ORF">IW16_14880</name>
    <name evidence="3" type="ORF">SAMN02787073_4235</name>
</gene>
<keyword evidence="1" id="KW-0472">Membrane</keyword>
<evidence type="ECO:0000313" key="3">
    <source>
        <dbReference type="EMBL" id="SHG41190.1"/>
    </source>
</evidence>
<evidence type="ECO:0000256" key="1">
    <source>
        <dbReference type="SAM" id="Phobius"/>
    </source>
</evidence>
<dbReference type="RefSeq" id="WP_034745476.1">
    <property type="nucleotide sequence ID" value="NZ_JPRI01000005.1"/>
</dbReference>
<keyword evidence="1" id="KW-1133">Transmembrane helix</keyword>
<dbReference type="Proteomes" id="UP000028719">
    <property type="component" value="Unassembled WGS sequence"/>
</dbReference>
<sequence length="138" mass="16931">MTYYFYLNFYIYQYYKKKQEAPLISTLLVISLLVNLNAFTIVMIYNFVTDFWTIPKLYGDYKVIIIAFLCFFVIINYFLLYHKKRYVKIFEKFRENNEIYKQWDLPVKIYIILSIALCLVTLVIADLRNHNFELYFLK</sequence>
<evidence type="ECO:0000313" key="2">
    <source>
        <dbReference type="EMBL" id="KFF25298.1"/>
    </source>
</evidence>
<reference evidence="5" key="2">
    <citation type="submission" date="2016-11" db="EMBL/GenBank/DDBJ databases">
        <authorList>
            <person name="Varghese N."/>
            <person name="Submissions S."/>
        </authorList>
    </citation>
    <scope>NUCLEOTIDE SEQUENCE [LARGE SCALE GENOMIC DNA]</scope>
    <source>
        <strain evidence="5">YR203</strain>
    </source>
</reference>
<evidence type="ECO:0000313" key="5">
    <source>
        <dbReference type="Proteomes" id="UP000184108"/>
    </source>
</evidence>
<feature type="transmembrane region" description="Helical" evidence="1">
    <location>
        <begin position="63"/>
        <end position="82"/>
    </location>
</feature>
<keyword evidence="4" id="KW-1185">Reference proteome</keyword>
<dbReference type="AlphaFoldDB" id="A0A1M5JLQ1"/>
<dbReference type="EMBL" id="JPRI01000005">
    <property type="protein sequence ID" value="KFF25298.1"/>
    <property type="molecule type" value="Genomic_DNA"/>
</dbReference>
<dbReference type="Proteomes" id="UP000184108">
    <property type="component" value="Unassembled WGS sequence"/>
</dbReference>
<proteinExistence type="predicted"/>
<name>A0A1M5JLQ1_9FLAO</name>
<accession>A0A1M5JLQ1</accession>
<feature type="transmembrane region" description="Helical" evidence="1">
    <location>
        <begin position="21"/>
        <end position="48"/>
    </location>
</feature>